<dbReference type="SUPFAM" id="SSF161060">
    <property type="entry name" value="ATP synthase B chain-like"/>
    <property type="match status" value="1"/>
</dbReference>
<dbReference type="STRING" id="595528.A0A0D2WV22"/>
<organism evidence="9 10">
    <name type="scientific">Capsaspora owczarzaki (strain ATCC 30864)</name>
    <dbReference type="NCBI Taxonomy" id="595528"/>
    <lineage>
        <taxon>Eukaryota</taxon>
        <taxon>Filasterea</taxon>
        <taxon>Capsaspora</taxon>
    </lineage>
</organism>
<evidence type="ECO:0000313" key="10">
    <source>
        <dbReference type="Proteomes" id="UP000008743"/>
    </source>
</evidence>
<evidence type="ECO:0000256" key="2">
    <source>
        <dbReference type="ARBA" id="ARBA00022547"/>
    </source>
</evidence>
<dbReference type="GO" id="GO:0005743">
    <property type="term" value="C:mitochondrial inner membrane"/>
    <property type="evidence" value="ECO:0007669"/>
    <property type="project" value="UniProtKB-SubCell"/>
</dbReference>
<evidence type="ECO:0000256" key="5">
    <source>
        <dbReference type="ARBA" id="ARBA00023065"/>
    </source>
</evidence>
<dbReference type="EMBL" id="KE346371">
    <property type="protein sequence ID" value="KJE96570.1"/>
    <property type="molecule type" value="Genomic_DNA"/>
</dbReference>
<dbReference type="RefSeq" id="XP_011270696.1">
    <property type="nucleotide sequence ID" value="XM_011272394.1"/>
</dbReference>
<comment type="subunit">
    <text evidence="8">F-type ATPases have 2 components, CF(1) - the catalytic core - and CF(0) - the membrane proton channel. CF(1) and CF(0) have multiple subunits.</text>
</comment>
<dbReference type="eggNOG" id="KOG3976">
    <property type="taxonomic scope" value="Eukaryota"/>
</dbReference>
<keyword evidence="7 8" id="KW-0472">Membrane</keyword>
<dbReference type="OMA" id="HMINWVD"/>
<evidence type="ECO:0000256" key="8">
    <source>
        <dbReference type="RuleBase" id="RU368017"/>
    </source>
</evidence>
<dbReference type="InterPro" id="IPR013837">
    <property type="entry name" value="ATP_synth_F0_suB"/>
</dbReference>
<proteinExistence type="inferred from homology"/>
<reference evidence="10" key="1">
    <citation type="submission" date="2011-02" db="EMBL/GenBank/DDBJ databases">
        <title>The Genome Sequence of Capsaspora owczarzaki ATCC 30864.</title>
        <authorList>
            <person name="Russ C."/>
            <person name="Cuomo C."/>
            <person name="Burger G."/>
            <person name="Gray M.W."/>
            <person name="Holland P.W.H."/>
            <person name="King N."/>
            <person name="Lang F.B.F."/>
            <person name="Roger A.J."/>
            <person name="Ruiz-Trillo I."/>
            <person name="Young S.K."/>
            <person name="Zeng Q."/>
            <person name="Gargeya S."/>
            <person name="Alvarado L."/>
            <person name="Berlin A."/>
            <person name="Chapman S.B."/>
            <person name="Chen Z."/>
            <person name="Freedman E."/>
            <person name="Gellesch M."/>
            <person name="Goldberg J."/>
            <person name="Griggs A."/>
            <person name="Gujja S."/>
            <person name="Heilman E."/>
            <person name="Heiman D."/>
            <person name="Howarth C."/>
            <person name="Mehta T."/>
            <person name="Neiman D."/>
            <person name="Pearson M."/>
            <person name="Roberts A."/>
            <person name="Saif S."/>
            <person name="Shea T."/>
            <person name="Shenoy N."/>
            <person name="Sisk P."/>
            <person name="Stolte C."/>
            <person name="Sykes S."/>
            <person name="White J."/>
            <person name="Yandava C."/>
            <person name="Haas B."/>
            <person name="Nusbaum C."/>
            <person name="Birren B."/>
        </authorList>
    </citation>
    <scope>NUCLEOTIDE SEQUENCE</scope>
    <source>
        <strain evidence="10">ATCC 30864</strain>
    </source>
</reference>
<dbReference type="Pfam" id="PF05405">
    <property type="entry name" value="Mt_ATP-synt_B"/>
    <property type="match status" value="1"/>
</dbReference>
<comment type="subcellular location">
    <subcellularLocation>
        <location evidence="8">Mitochondrion</location>
    </subcellularLocation>
    <subcellularLocation>
        <location evidence="8">Mitochondrion inner membrane</location>
    </subcellularLocation>
</comment>
<dbReference type="GO" id="GO:0045259">
    <property type="term" value="C:proton-transporting ATP synthase complex"/>
    <property type="evidence" value="ECO:0007669"/>
    <property type="project" value="UniProtKB-KW"/>
</dbReference>
<protein>
    <recommendedName>
        <fullName evidence="8">ATP synthase subunit b</fullName>
    </recommendedName>
</protein>
<keyword evidence="4 8" id="KW-0999">Mitochondrion inner membrane</keyword>
<keyword evidence="1 8" id="KW-0813">Transport</keyword>
<accession>A0A0D2WV22</accession>
<dbReference type="OrthoDB" id="67388at2759"/>
<gene>
    <name evidence="9" type="ORF">CAOG_009009</name>
</gene>
<dbReference type="InterPro" id="IPR008688">
    <property type="entry name" value="ATP_synth_Bsub_B/MI25"/>
</dbReference>
<dbReference type="AlphaFoldDB" id="A0A0D2WV22"/>
<dbReference type="Proteomes" id="UP000008743">
    <property type="component" value="Unassembled WGS sequence"/>
</dbReference>
<comment type="similarity">
    <text evidence="8">Belongs to the eukaryotic ATPase B chain family.</text>
</comment>
<sequence>MASLIARRLPLLAASSARAFSSKAAGARALGASEAPKKPEEPSKGGLAKLISEKTGNTGALLLASGLAAVGISKEIIILHHETIMVGSFGLAAYFIYKNIKQPVAEMLDQDYQASVNSLQQFRDVQREKLAKDRKAAEQYLNTTDLVQDLRGFLNNLNEVDAEVRAREQYANVAAELKKSLDLAVSVVQAARRQEQLDLADALEQSLLNQGLSKEDDAAYLKKCLSDLAALAPK</sequence>
<evidence type="ECO:0000256" key="1">
    <source>
        <dbReference type="ARBA" id="ARBA00022448"/>
    </source>
</evidence>
<dbReference type="PhylomeDB" id="A0A0D2WV22"/>
<dbReference type="Gene3D" id="1.20.5.2210">
    <property type="match status" value="1"/>
</dbReference>
<evidence type="ECO:0000256" key="6">
    <source>
        <dbReference type="ARBA" id="ARBA00023128"/>
    </source>
</evidence>
<dbReference type="GO" id="GO:0046933">
    <property type="term" value="F:proton-transporting ATP synthase activity, rotational mechanism"/>
    <property type="evidence" value="ECO:0007669"/>
    <property type="project" value="TreeGrafter"/>
</dbReference>
<keyword evidence="3 8" id="KW-0375">Hydrogen ion transport</keyword>
<evidence type="ECO:0000256" key="4">
    <source>
        <dbReference type="ARBA" id="ARBA00022792"/>
    </source>
</evidence>
<keyword evidence="5 8" id="KW-0406">Ion transport</keyword>
<dbReference type="PANTHER" id="PTHR12733">
    <property type="entry name" value="MITOCHONDRIAL ATP SYNTHASE B CHAIN"/>
    <property type="match status" value="1"/>
</dbReference>
<dbReference type="InParanoid" id="A0A0D2WV22"/>
<keyword evidence="10" id="KW-1185">Reference proteome</keyword>
<name>A0A0D2WV22_CAPO3</name>
<keyword evidence="6 8" id="KW-0496">Mitochondrion</keyword>
<evidence type="ECO:0000256" key="7">
    <source>
        <dbReference type="ARBA" id="ARBA00023136"/>
    </source>
</evidence>
<evidence type="ECO:0000313" key="9">
    <source>
        <dbReference type="EMBL" id="KJE96570.1"/>
    </source>
</evidence>
<dbReference type="PANTHER" id="PTHR12733:SF3">
    <property type="entry name" value="ATP SYNTHASE F(0) COMPLEX SUBUNIT B1, MITOCHONDRIAL"/>
    <property type="match status" value="1"/>
</dbReference>
<comment type="function">
    <text evidence="8">Subunit b, of the mitochondrial membrane ATP synthase complex (F(1)F(0) ATP synthase or Complex V) that produces ATP from ADP in the presence of a proton gradient across the membrane which is generated by electron transport complexes of the respiratory chain. ATP synthase complex consist of a soluble F(1) head domain - the catalytic core - and a membrane F(1) domain - the membrane proton channel. These two domains are linked by a central stalk rotating inside the F(1) region and a stationary peripheral stalk. During catalysis, ATP synthesis in the catalytic domain of F(1) is coupled via a rotary mechanism of the central stalk subunits to proton translocation. In vivo, can only synthesize ATP although its ATP hydrolase activity can be activated artificially in vitro. Part of the complex F(0) domain. Part of the complex F(0) domain and the peripheric stalk, which acts as a stator to hold the catalytic alpha(3)beta(3) subcomplex and subunit a/ATP6 static relative to the rotary elements.</text>
</comment>
<evidence type="ECO:0000256" key="3">
    <source>
        <dbReference type="ARBA" id="ARBA00022781"/>
    </source>
</evidence>
<keyword evidence="2 8" id="KW-0138">CF(0)</keyword>